<dbReference type="Gene3D" id="3.20.20.80">
    <property type="entry name" value="Glycosidases"/>
    <property type="match status" value="1"/>
</dbReference>
<keyword evidence="2 6" id="KW-0378">Hydrolase</keyword>
<keyword evidence="7" id="KW-1185">Reference proteome</keyword>
<evidence type="ECO:0000256" key="4">
    <source>
        <dbReference type="PROSITE-ProRule" id="PRU10055"/>
    </source>
</evidence>
<sequence length="483" mass="55465">MMATFPKDFLWGGATADFQYDGGYDEDGRGLLSHDFVTAGSATRPRQLTLKLKNGGRGSVNAHDSLPEGAEPALYDDVYYPSHQATDFYHHWQEDIDLMAEMGFSTYRFSICWSRIYPTGEEAQPNPAGLHFYDQVIDRLIEKKIEPIITICHDELPNYLGEHYDGWSSRHTIDCYVKYAKTLIDRYRGKVRYWITFNEINILSGYIALGTHQQDAQTRYQAIHHMFVANALAIQAGRKIDPAAKFGTMYALSENYPATCKPQDVFASYQTRRNNGLFYVDVMARGYYPSYTAAKFAQENVKLEFDPADLELLKNNTLDFIAFSYYRSAIVKVDDQDQVIFSNDNPYLKSTPWGWTIDPLGLRYCLNELFDRYQKPLIVIENGLGAVDELTADGKVHDDYRINYLRDHLREIRNAITIDRIPCFGYTMWGNTDLVSLSTGEMKKRYGFVYVDMDDQGHGSLNRIKKDSFDWFKKTITTAGVDL</sequence>
<dbReference type="InterPro" id="IPR001360">
    <property type="entry name" value="Glyco_hydro_1"/>
</dbReference>
<organism evidence="6 7">
    <name type="scientific">Lapidilactobacillus mulanensis</name>
    <dbReference type="NCBI Taxonomy" id="2485999"/>
    <lineage>
        <taxon>Bacteria</taxon>
        <taxon>Bacillati</taxon>
        <taxon>Bacillota</taxon>
        <taxon>Bacilli</taxon>
        <taxon>Lactobacillales</taxon>
        <taxon>Lactobacillaceae</taxon>
        <taxon>Lapidilactobacillus</taxon>
    </lineage>
</organism>
<dbReference type="InterPro" id="IPR017853">
    <property type="entry name" value="GH"/>
</dbReference>
<dbReference type="Proteomes" id="UP001597244">
    <property type="component" value="Unassembled WGS sequence"/>
</dbReference>
<accession>A0ABW4DPP3</accession>
<evidence type="ECO:0000256" key="2">
    <source>
        <dbReference type="ARBA" id="ARBA00022801"/>
    </source>
</evidence>
<dbReference type="SUPFAM" id="SSF51445">
    <property type="entry name" value="(Trans)glycosidases"/>
    <property type="match status" value="1"/>
</dbReference>
<dbReference type="PRINTS" id="PR00131">
    <property type="entry name" value="GLHYDRLASE1"/>
</dbReference>
<feature type="active site" description="Nucleophile" evidence="4">
    <location>
        <position position="381"/>
    </location>
</feature>
<proteinExistence type="inferred from homology"/>
<dbReference type="RefSeq" id="WP_379894879.1">
    <property type="nucleotide sequence ID" value="NZ_JBHTOF010000082.1"/>
</dbReference>
<evidence type="ECO:0000313" key="7">
    <source>
        <dbReference type="Proteomes" id="UP001597244"/>
    </source>
</evidence>
<dbReference type="Pfam" id="PF00232">
    <property type="entry name" value="Glyco_hydro_1"/>
    <property type="match status" value="1"/>
</dbReference>
<evidence type="ECO:0000313" key="6">
    <source>
        <dbReference type="EMBL" id="MFD1465783.1"/>
    </source>
</evidence>
<dbReference type="PANTHER" id="PTHR10353:SF122">
    <property type="entry name" value="6-PHOSPHO-BETA-GLUCOSIDASE ASCB-RELATED"/>
    <property type="match status" value="1"/>
</dbReference>
<dbReference type="InterPro" id="IPR018120">
    <property type="entry name" value="Glyco_hydro_1_AS"/>
</dbReference>
<reference evidence="7" key="1">
    <citation type="journal article" date="2019" name="Int. J. Syst. Evol. Microbiol.">
        <title>The Global Catalogue of Microorganisms (GCM) 10K type strain sequencing project: providing services to taxonomists for standard genome sequencing and annotation.</title>
        <authorList>
            <consortium name="The Broad Institute Genomics Platform"/>
            <consortium name="The Broad Institute Genome Sequencing Center for Infectious Disease"/>
            <person name="Wu L."/>
            <person name="Ma J."/>
        </authorList>
    </citation>
    <scope>NUCLEOTIDE SEQUENCE [LARGE SCALE GENOMIC DNA]</scope>
    <source>
        <strain evidence="7">CCM 8951</strain>
    </source>
</reference>
<name>A0ABW4DPP3_9LACO</name>
<evidence type="ECO:0000256" key="5">
    <source>
        <dbReference type="RuleBase" id="RU003690"/>
    </source>
</evidence>
<evidence type="ECO:0000256" key="3">
    <source>
        <dbReference type="ARBA" id="ARBA00023295"/>
    </source>
</evidence>
<keyword evidence="3 6" id="KW-0326">Glycosidase</keyword>
<comment type="caution">
    <text evidence="6">The sequence shown here is derived from an EMBL/GenBank/DDBJ whole genome shotgun (WGS) entry which is preliminary data.</text>
</comment>
<dbReference type="PANTHER" id="PTHR10353">
    <property type="entry name" value="GLYCOSYL HYDROLASE"/>
    <property type="match status" value="1"/>
</dbReference>
<gene>
    <name evidence="6" type="ORF">ACFQ4L_06885</name>
</gene>
<dbReference type="PROSITE" id="PS00572">
    <property type="entry name" value="GLYCOSYL_HYDROL_F1_1"/>
    <property type="match status" value="1"/>
</dbReference>
<evidence type="ECO:0000256" key="1">
    <source>
        <dbReference type="ARBA" id="ARBA00010838"/>
    </source>
</evidence>
<dbReference type="EC" id="3.2.1.-" evidence="6"/>
<dbReference type="GO" id="GO:0016798">
    <property type="term" value="F:hydrolase activity, acting on glycosyl bonds"/>
    <property type="evidence" value="ECO:0007669"/>
    <property type="project" value="UniProtKB-KW"/>
</dbReference>
<protein>
    <submittedName>
        <fullName evidence="6">Glycoside hydrolase family 1 protein</fullName>
        <ecNumber evidence="6">3.2.1.-</ecNumber>
    </submittedName>
</protein>
<comment type="similarity">
    <text evidence="1 5">Belongs to the glycosyl hydrolase 1 family.</text>
</comment>
<dbReference type="EMBL" id="JBHTOF010000082">
    <property type="protein sequence ID" value="MFD1465783.1"/>
    <property type="molecule type" value="Genomic_DNA"/>
</dbReference>